<accession>A0A9D4G1V2</accession>
<dbReference type="AlphaFoldDB" id="A0A9D4G1V2"/>
<dbReference type="Proteomes" id="UP000828390">
    <property type="component" value="Unassembled WGS sequence"/>
</dbReference>
<evidence type="ECO:0000313" key="2">
    <source>
        <dbReference type="EMBL" id="KAH3807103.1"/>
    </source>
</evidence>
<protein>
    <submittedName>
        <fullName evidence="2">Uncharacterized protein</fullName>
    </submittedName>
</protein>
<evidence type="ECO:0000256" key="1">
    <source>
        <dbReference type="SAM" id="MobiDB-lite"/>
    </source>
</evidence>
<sequence>MSAGKDRIAKEMSRHTRMLERQNELLDQVTTVVLQVRDNLDRFHRRKENSSFAKSVAKPMRKWHKTTQ</sequence>
<evidence type="ECO:0000313" key="3">
    <source>
        <dbReference type="Proteomes" id="UP000828390"/>
    </source>
</evidence>
<reference evidence="2" key="1">
    <citation type="journal article" date="2019" name="bioRxiv">
        <title>The Genome of the Zebra Mussel, Dreissena polymorpha: A Resource for Invasive Species Research.</title>
        <authorList>
            <person name="McCartney M.A."/>
            <person name="Auch B."/>
            <person name="Kono T."/>
            <person name="Mallez S."/>
            <person name="Zhang Y."/>
            <person name="Obille A."/>
            <person name="Becker A."/>
            <person name="Abrahante J.E."/>
            <person name="Garbe J."/>
            <person name="Badalamenti J.P."/>
            <person name="Herman A."/>
            <person name="Mangelson H."/>
            <person name="Liachko I."/>
            <person name="Sullivan S."/>
            <person name="Sone E.D."/>
            <person name="Koren S."/>
            <person name="Silverstein K.A.T."/>
            <person name="Beckman K.B."/>
            <person name="Gohl D.M."/>
        </authorList>
    </citation>
    <scope>NUCLEOTIDE SEQUENCE</scope>
    <source>
        <strain evidence="2">Duluth1</strain>
        <tissue evidence="2">Whole animal</tissue>
    </source>
</reference>
<feature type="compositionally biased region" description="Basic residues" evidence="1">
    <location>
        <begin position="59"/>
        <end position="68"/>
    </location>
</feature>
<organism evidence="2 3">
    <name type="scientific">Dreissena polymorpha</name>
    <name type="common">Zebra mussel</name>
    <name type="synonym">Mytilus polymorpha</name>
    <dbReference type="NCBI Taxonomy" id="45954"/>
    <lineage>
        <taxon>Eukaryota</taxon>
        <taxon>Metazoa</taxon>
        <taxon>Spiralia</taxon>
        <taxon>Lophotrochozoa</taxon>
        <taxon>Mollusca</taxon>
        <taxon>Bivalvia</taxon>
        <taxon>Autobranchia</taxon>
        <taxon>Heteroconchia</taxon>
        <taxon>Euheterodonta</taxon>
        <taxon>Imparidentia</taxon>
        <taxon>Neoheterodontei</taxon>
        <taxon>Myida</taxon>
        <taxon>Dreissenoidea</taxon>
        <taxon>Dreissenidae</taxon>
        <taxon>Dreissena</taxon>
    </lineage>
</organism>
<dbReference type="EMBL" id="JAIWYP010000006">
    <property type="protein sequence ID" value="KAH3807103.1"/>
    <property type="molecule type" value="Genomic_DNA"/>
</dbReference>
<reference evidence="2" key="2">
    <citation type="submission" date="2020-11" db="EMBL/GenBank/DDBJ databases">
        <authorList>
            <person name="McCartney M.A."/>
            <person name="Auch B."/>
            <person name="Kono T."/>
            <person name="Mallez S."/>
            <person name="Becker A."/>
            <person name="Gohl D.M."/>
            <person name="Silverstein K.A.T."/>
            <person name="Koren S."/>
            <person name="Bechman K.B."/>
            <person name="Herman A."/>
            <person name="Abrahante J.E."/>
            <person name="Garbe J."/>
        </authorList>
    </citation>
    <scope>NUCLEOTIDE SEQUENCE</scope>
    <source>
        <strain evidence="2">Duluth1</strain>
        <tissue evidence="2">Whole animal</tissue>
    </source>
</reference>
<proteinExistence type="predicted"/>
<gene>
    <name evidence="2" type="ORF">DPMN_135436</name>
</gene>
<feature type="region of interest" description="Disordered" evidence="1">
    <location>
        <begin position="48"/>
        <end position="68"/>
    </location>
</feature>
<comment type="caution">
    <text evidence="2">The sequence shown here is derived from an EMBL/GenBank/DDBJ whole genome shotgun (WGS) entry which is preliminary data.</text>
</comment>
<name>A0A9D4G1V2_DREPO</name>
<keyword evidence="3" id="KW-1185">Reference proteome</keyword>